<accession>A0A1Q1NIP6</accession>
<comment type="subcellular location">
    <subcellularLocation>
        <location evidence="1 10">Cell membrane</location>
        <topology evidence="1 10">Multi-pass membrane protein</topology>
    </subcellularLocation>
</comment>
<evidence type="ECO:0000256" key="3">
    <source>
        <dbReference type="ARBA" id="ARBA00022606"/>
    </source>
</evidence>
<name>A0A1Q1NIP6_APOLU</name>
<reference evidence="12" key="3">
    <citation type="journal article" date="2021" name="Mol. Ecol. Resour.">
        <title>Apolygus lucorum genome provides insights into omnivorousness and mesophyll feeding.</title>
        <authorList>
            <person name="Liu Y."/>
            <person name="Liu H."/>
            <person name="Wang H."/>
            <person name="Huang T."/>
            <person name="Liu B."/>
            <person name="Yang B."/>
            <person name="Yin L."/>
            <person name="Li B."/>
            <person name="Zhang Y."/>
            <person name="Zhang S."/>
            <person name="Jiang F."/>
            <person name="Zhang X."/>
            <person name="Ren Y."/>
            <person name="Wang B."/>
            <person name="Wang S."/>
            <person name="Lu Y."/>
            <person name="Wu K."/>
            <person name="Fan W."/>
            <person name="Wang G."/>
        </authorList>
    </citation>
    <scope>NUCLEOTIDE SEQUENCE</scope>
    <source>
        <strain evidence="12">12Hb</strain>
    </source>
</reference>
<reference evidence="11" key="1">
    <citation type="journal article" date="2016" name="Sci. Rep.">
        <title>Identification and expression analysis of an olfactory receptor gene family in green plant bug Apolygus lucorum (Meyer-Dur).</title>
        <authorList>
            <person name="An X.K."/>
            <person name="Sun L."/>
            <person name="Liu H.W."/>
            <person name="Liu D.F."/>
            <person name="Ding Y.X."/>
            <person name="Li L.M."/>
            <person name="Zhang Y.J."/>
            <person name="Guo Y.Y."/>
        </authorList>
    </citation>
    <scope>NUCLEOTIDE SEQUENCE</scope>
</reference>
<feature type="transmembrane region" description="Helical" evidence="10">
    <location>
        <begin position="162"/>
        <end position="182"/>
    </location>
</feature>
<keyword evidence="9 10" id="KW-0807">Transducer</keyword>
<feature type="transmembrane region" description="Helical" evidence="10">
    <location>
        <begin position="128"/>
        <end position="150"/>
    </location>
</feature>
<evidence type="ECO:0000313" key="13">
    <source>
        <dbReference type="Proteomes" id="UP000466442"/>
    </source>
</evidence>
<evidence type="ECO:0000256" key="4">
    <source>
        <dbReference type="ARBA" id="ARBA00022692"/>
    </source>
</evidence>
<evidence type="ECO:0000256" key="5">
    <source>
        <dbReference type="ARBA" id="ARBA00022725"/>
    </source>
</evidence>
<keyword evidence="13" id="KW-1185">Reference proteome</keyword>
<proteinExistence type="evidence at transcript level"/>
<dbReference type="GO" id="GO:0004984">
    <property type="term" value="F:olfactory receptor activity"/>
    <property type="evidence" value="ECO:0007669"/>
    <property type="project" value="InterPro"/>
</dbReference>
<keyword evidence="6 10" id="KW-1133">Transmembrane helix</keyword>
<dbReference type="GO" id="GO:0005549">
    <property type="term" value="F:odorant binding"/>
    <property type="evidence" value="ECO:0007669"/>
    <property type="project" value="InterPro"/>
</dbReference>
<dbReference type="Pfam" id="PF02949">
    <property type="entry name" value="7tm_6"/>
    <property type="match status" value="1"/>
</dbReference>
<evidence type="ECO:0000256" key="9">
    <source>
        <dbReference type="ARBA" id="ARBA00023224"/>
    </source>
</evidence>
<reference evidence="11" key="2">
    <citation type="submission" date="2016-03" db="EMBL/GenBank/DDBJ databases">
        <authorList>
            <person name="Ploux O."/>
        </authorList>
    </citation>
    <scope>NUCLEOTIDE SEQUENCE</scope>
</reference>
<keyword evidence="3 10" id="KW-0716">Sensory transduction</keyword>
<keyword evidence="7 10" id="KW-0472">Membrane</keyword>
<dbReference type="PANTHER" id="PTHR21137">
    <property type="entry name" value="ODORANT RECEPTOR"/>
    <property type="match status" value="1"/>
</dbReference>
<evidence type="ECO:0000256" key="10">
    <source>
        <dbReference type="RuleBase" id="RU351113"/>
    </source>
</evidence>
<dbReference type="EMBL" id="KU958193">
    <property type="protein sequence ID" value="AQM56022.1"/>
    <property type="molecule type" value="mRNA"/>
</dbReference>
<gene>
    <name evidence="11" type="primary">OR14</name>
    <name evidence="12" type="ORF">GE061_012333</name>
</gene>
<dbReference type="AlphaFoldDB" id="A0A1Q1NIP6"/>
<evidence type="ECO:0000313" key="12">
    <source>
        <dbReference type="EMBL" id="KAF6211818.1"/>
    </source>
</evidence>
<dbReference type="GO" id="GO:0007165">
    <property type="term" value="P:signal transduction"/>
    <property type="evidence" value="ECO:0007669"/>
    <property type="project" value="UniProtKB-KW"/>
</dbReference>
<evidence type="ECO:0000256" key="8">
    <source>
        <dbReference type="ARBA" id="ARBA00023170"/>
    </source>
</evidence>
<keyword evidence="4 10" id="KW-0812">Transmembrane</keyword>
<sequence length="375" mass="42022">MLTVGSSAHNSLSRILEVIGITRYKEASFFSENSFKLFRVVQWALNVLMIVSCLNFIFSESVDDSPDKLQSLALCTADIQFLTTQLILISRQSLVDDLVAHLRSVYHGIKEIPGSMDILAEGDRQARLFIMSYGVVIFSNVPSSMFFAGIKMILTGETAYPFPMSIFGLPTAVGWALQMLMIANAANILWGFYCVLKTVIYILGAYSNVMAHMLRERPIDVEAKNDRKMLKLHCDINSLSLKLVNVYGLISFLEVTVASGRCCFVAYHILLAVQEGDYKNLGVALSTLLTSVAITYVLCSCGEEISMQSVTIRDGVRDSKWYAVSPPARKTLLPVLLFTQRPIQFHYRRFVYFNLETFRNVLKTAYTMTTALAQV</sequence>
<dbReference type="OrthoDB" id="7677057at2759"/>
<protein>
    <recommendedName>
        <fullName evidence="10">Odorant receptor</fullName>
    </recommendedName>
</protein>
<evidence type="ECO:0000256" key="1">
    <source>
        <dbReference type="ARBA" id="ARBA00004651"/>
    </source>
</evidence>
<feature type="transmembrane region" description="Helical" evidence="10">
    <location>
        <begin position="188"/>
        <end position="209"/>
    </location>
</feature>
<keyword evidence="5 10" id="KW-0552">Olfaction</keyword>
<dbReference type="Proteomes" id="UP000466442">
    <property type="component" value="Unassembled WGS sequence"/>
</dbReference>
<keyword evidence="2" id="KW-1003">Cell membrane</keyword>
<organism evidence="11">
    <name type="scientific">Apolygus lucorum</name>
    <name type="common">Small green plant bug</name>
    <name type="synonym">Lygocoris lucorum</name>
    <dbReference type="NCBI Taxonomy" id="248454"/>
    <lineage>
        <taxon>Eukaryota</taxon>
        <taxon>Metazoa</taxon>
        <taxon>Ecdysozoa</taxon>
        <taxon>Arthropoda</taxon>
        <taxon>Hexapoda</taxon>
        <taxon>Insecta</taxon>
        <taxon>Pterygota</taxon>
        <taxon>Neoptera</taxon>
        <taxon>Paraneoptera</taxon>
        <taxon>Hemiptera</taxon>
        <taxon>Heteroptera</taxon>
        <taxon>Panheteroptera</taxon>
        <taxon>Cimicomorpha</taxon>
        <taxon>Miridae</taxon>
        <taxon>Mirini</taxon>
        <taxon>Apolygus</taxon>
    </lineage>
</organism>
<dbReference type="EMBL" id="WIXP02000004">
    <property type="protein sequence ID" value="KAF6211818.1"/>
    <property type="molecule type" value="Genomic_DNA"/>
</dbReference>
<comment type="caution">
    <text evidence="10">Lacks conserved residue(s) required for the propagation of feature annotation.</text>
</comment>
<dbReference type="GO" id="GO:0005886">
    <property type="term" value="C:plasma membrane"/>
    <property type="evidence" value="ECO:0007669"/>
    <property type="project" value="UniProtKB-SubCell"/>
</dbReference>
<dbReference type="PANTHER" id="PTHR21137:SF35">
    <property type="entry name" value="ODORANT RECEPTOR 19A-RELATED"/>
    <property type="match status" value="1"/>
</dbReference>
<evidence type="ECO:0000256" key="2">
    <source>
        <dbReference type="ARBA" id="ARBA00022475"/>
    </source>
</evidence>
<dbReference type="InterPro" id="IPR004117">
    <property type="entry name" value="7tm6_olfct_rcpt"/>
</dbReference>
<evidence type="ECO:0000313" key="11">
    <source>
        <dbReference type="EMBL" id="AQM56022.1"/>
    </source>
</evidence>
<evidence type="ECO:0000256" key="7">
    <source>
        <dbReference type="ARBA" id="ARBA00023136"/>
    </source>
</evidence>
<comment type="similarity">
    <text evidence="10">Belongs to the insect chemoreceptor superfamily. Heteromeric odorant receptor channel (TC 1.A.69) family.</text>
</comment>
<keyword evidence="8 10" id="KW-0675">Receptor</keyword>
<feature type="transmembrane region" description="Helical" evidence="10">
    <location>
        <begin position="40"/>
        <end position="58"/>
    </location>
</feature>
<evidence type="ECO:0000256" key="6">
    <source>
        <dbReference type="ARBA" id="ARBA00022989"/>
    </source>
</evidence>